<dbReference type="InterPro" id="IPR011053">
    <property type="entry name" value="Single_hybrid_motif"/>
</dbReference>
<evidence type="ECO:0000256" key="1">
    <source>
        <dbReference type="SAM" id="Phobius"/>
    </source>
</evidence>
<evidence type="ECO:0000259" key="2">
    <source>
        <dbReference type="Pfam" id="PF00364"/>
    </source>
</evidence>
<dbReference type="Proteomes" id="UP001152797">
    <property type="component" value="Unassembled WGS sequence"/>
</dbReference>
<proteinExistence type="predicted"/>
<organism evidence="3">
    <name type="scientific">Cladocopium goreaui</name>
    <dbReference type="NCBI Taxonomy" id="2562237"/>
    <lineage>
        <taxon>Eukaryota</taxon>
        <taxon>Sar</taxon>
        <taxon>Alveolata</taxon>
        <taxon>Dinophyceae</taxon>
        <taxon>Suessiales</taxon>
        <taxon>Symbiodiniaceae</taxon>
        <taxon>Cladocopium</taxon>
    </lineage>
</organism>
<gene>
    <name evidence="3" type="ORF">C1SCF055_LOCUS27302</name>
</gene>
<evidence type="ECO:0000313" key="4">
    <source>
        <dbReference type="EMBL" id="CAL1154619.1"/>
    </source>
</evidence>
<name>A0A9P1D0N7_9DINO</name>
<keyword evidence="1" id="KW-0472">Membrane</keyword>
<dbReference type="EMBL" id="CAMXCT030002902">
    <property type="protein sequence ID" value="CAL4788556.1"/>
    <property type="molecule type" value="Genomic_DNA"/>
</dbReference>
<comment type="caution">
    <text evidence="3">The sequence shown here is derived from an EMBL/GenBank/DDBJ whole genome shotgun (WGS) entry which is preliminary data.</text>
</comment>
<sequence length="704" mass="77235">MLGGYRAHALQPQVQAMLREAFGLDNHDRPATSTRQASVGRRTISGNCWLTGLILTAVLGIGIIVGSMRTLAVARSPSESGSLSMCSSSQTIDSILPSTAIYAPGQHFAYKLIDENGAAVEMIFEALHDHPWVKATTTLHQGFGMLTNHATATRLGVSFRSAENQEPVKLPYFAMSFVQLVDTSFHSHKNIKIVGNWTDAVVAQGTTVLVHHQDDTGNWISFQASKTDVHQQAPSSPSLLTMDQFKEAATLRFVEVESFQIHIDVGVHEMHGFLFSTTAAVLCAEVPHADNPPVKFVTNPRVFELTVKETDNTHIVKAKNSSLFQLWYVREGDNVHVGDALFQVTSMDGLQDVKSDVAGTVKHLQALLPGGFVDAGAPIIVIDTSGTDWVFIASVSVAAIAVIGVVICIWRCCCNKSPDPDPDDPDDPEKPESIPYTILEFETPSGWKQVAEWKHQPLGLGFYEETSPPQVAYVGKDAIHLGVKKGDHLVSVGDPNTGMIKTEGKAFDSIWREMKTRADRLPLVPRLLLRFEKAGLQQDFEWRTKPLGLVFSDSLPMTVTDVHEEAEHMGVQVGDVLTGYGAESHLLKSVEGKSAEEIWKAITHRMAGFPVAPSLVMVFELPDKSTKEFYWRARPLGIEIGTSLPIAVEKVTSERSKSQGIKVGYILKSFGDNWRKLEVADGKDASMIIADLERFVDKLPHASR</sequence>
<keyword evidence="6" id="KW-1185">Reference proteome</keyword>
<keyword evidence="1" id="KW-1133">Transmembrane helix</keyword>
<evidence type="ECO:0000313" key="6">
    <source>
        <dbReference type="Proteomes" id="UP001152797"/>
    </source>
</evidence>
<dbReference type="EMBL" id="CAMXCT020002902">
    <property type="protein sequence ID" value="CAL1154619.1"/>
    <property type="molecule type" value="Genomic_DNA"/>
</dbReference>
<keyword evidence="1" id="KW-0812">Transmembrane</keyword>
<protein>
    <submittedName>
        <fullName evidence="5">PDZ domain-containing protein</fullName>
    </submittedName>
</protein>
<feature type="domain" description="Lipoyl-binding" evidence="2">
    <location>
        <begin position="324"/>
        <end position="382"/>
    </location>
</feature>
<reference evidence="3" key="1">
    <citation type="submission" date="2022-10" db="EMBL/GenBank/DDBJ databases">
        <authorList>
            <person name="Chen Y."/>
            <person name="Dougan E. K."/>
            <person name="Chan C."/>
            <person name="Rhodes N."/>
            <person name="Thang M."/>
        </authorList>
    </citation>
    <scope>NUCLEOTIDE SEQUENCE</scope>
</reference>
<dbReference type="InterPro" id="IPR000089">
    <property type="entry name" value="Biotin_lipoyl"/>
</dbReference>
<evidence type="ECO:0000313" key="5">
    <source>
        <dbReference type="EMBL" id="CAL4788556.1"/>
    </source>
</evidence>
<dbReference type="OrthoDB" id="408501at2759"/>
<dbReference type="EMBL" id="CAMXCT010002902">
    <property type="protein sequence ID" value="CAI4001244.1"/>
    <property type="molecule type" value="Genomic_DNA"/>
</dbReference>
<dbReference type="Pfam" id="PF00364">
    <property type="entry name" value="Biotin_lipoyl"/>
    <property type="match status" value="1"/>
</dbReference>
<accession>A0A9P1D0N7</accession>
<dbReference type="SUPFAM" id="SSF51230">
    <property type="entry name" value="Single hybrid motif"/>
    <property type="match status" value="1"/>
</dbReference>
<evidence type="ECO:0000313" key="3">
    <source>
        <dbReference type="EMBL" id="CAI4001244.1"/>
    </source>
</evidence>
<feature type="transmembrane region" description="Helical" evidence="1">
    <location>
        <begin position="48"/>
        <end position="68"/>
    </location>
</feature>
<dbReference type="AlphaFoldDB" id="A0A9P1D0N7"/>
<dbReference type="Gene3D" id="2.40.50.100">
    <property type="match status" value="1"/>
</dbReference>
<reference evidence="4" key="2">
    <citation type="submission" date="2024-04" db="EMBL/GenBank/DDBJ databases">
        <authorList>
            <person name="Chen Y."/>
            <person name="Shah S."/>
            <person name="Dougan E. K."/>
            <person name="Thang M."/>
            <person name="Chan C."/>
        </authorList>
    </citation>
    <scope>NUCLEOTIDE SEQUENCE [LARGE SCALE GENOMIC DNA]</scope>
</reference>